<name>F9ZVD0_METMM</name>
<dbReference type="KEGG" id="mmt:Metme_2339"/>
<dbReference type="Proteomes" id="UP000008888">
    <property type="component" value="Chromosome"/>
</dbReference>
<evidence type="ECO:0000313" key="1">
    <source>
        <dbReference type="EMBL" id="AEG00740.1"/>
    </source>
</evidence>
<dbReference type="AlphaFoldDB" id="F9ZVD0"/>
<accession>F9ZVD0</accession>
<sequence>MKRSDLAKSSHAQAISMESQAARLFRSLSNAWQKIAFSSSNITPEEQRLFAIKERAYFRYLRRKEITNFVYEQILMNSGDSERLPAGAPVVVDLDTLQVSDPTQRHESAGQGGNQECQADYFFVNDFCQCDACRPRHDHLVGVYFARAWQAGTL</sequence>
<organism evidence="1 2">
    <name type="scientific">Methylomonas methanica (strain DSM 25384 / MC09)</name>
    <dbReference type="NCBI Taxonomy" id="857087"/>
    <lineage>
        <taxon>Bacteria</taxon>
        <taxon>Pseudomonadati</taxon>
        <taxon>Pseudomonadota</taxon>
        <taxon>Gammaproteobacteria</taxon>
        <taxon>Methylococcales</taxon>
        <taxon>Methylococcaceae</taxon>
        <taxon>Methylomonas</taxon>
    </lineage>
</organism>
<proteinExistence type="predicted"/>
<dbReference type="RefSeq" id="WP_013818980.1">
    <property type="nucleotide sequence ID" value="NC_015572.1"/>
</dbReference>
<gene>
    <name evidence="1" type="ordered locus">Metme_2339</name>
</gene>
<keyword evidence="2" id="KW-1185">Reference proteome</keyword>
<dbReference type="EMBL" id="CP002738">
    <property type="protein sequence ID" value="AEG00740.1"/>
    <property type="molecule type" value="Genomic_DNA"/>
</dbReference>
<dbReference type="HOGENOM" id="CLU_1702210_0_0_6"/>
<reference evidence="2" key="3">
    <citation type="submission" date="2011-05" db="EMBL/GenBank/DDBJ databases">
        <title>Complete sequence of Methylomonas methanica MC09.</title>
        <authorList>
            <consortium name="US DOE Joint Genome Institute"/>
            <person name="Lucas S."/>
            <person name="Han J."/>
            <person name="Lapidus A."/>
            <person name="Cheng J.-F."/>
            <person name="Goodwin L."/>
            <person name="Pitluck S."/>
            <person name="Peters L."/>
            <person name="Mikhailova N."/>
            <person name="Teshima H."/>
            <person name="Han C."/>
            <person name="Tapia R."/>
            <person name="Land M."/>
            <person name="Hauser L."/>
            <person name="Kyrpides N."/>
            <person name="Ivanova N."/>
            <person name="Pagani I."/>
            <person name="Stein L."/>
            <person name="Woyke T."/>
        </authorList>
    </citation>
    <scope>NUCLEOTIDE SEQUENCE [LARGE SCALE GENOMIC DNA]</scope>
    <source>
        <strain evidence="2">MC09</strain>
    </source>
</reference>
<reference evidence="1 2" key="1">
    <citation type="journal article" date="2011" name="J. Bacteriol.">
        <title>Complete Genome Sequence of the Aerobic Marine Methanotroph Methylomonas methanica MC09.</title>
        <authorList>
            <person name="Boden R."/>
            <person name="Cunliffe M."/>
            <person name="Scanlan J."/>
            <person name="Moussard H."/>
            <person name="Kits K.D."/>
            <person name="Klotz M.G."/>
            <person name="Jetten M.S."/>
            <person name="Vuilleumier S."/>
            <person name="Han J."/>
            <person name="Peters L."/>
            <person name="Mikhailova N."/>
            <person name="Teshima H."/>
            <person name="Tapia R."/>
            <person name="Kyrpides N."/>
            <person name="Ivanova N."/>
            <person name="Pagani I."/>
            <person name="Cheng J.F."/>
            <person name="Goodwin L."/>
            <person name="Han C."/>
            <person name="Hauser L."/>
            <person name="Land M.L."/>
            <person name="Lapidus A."/>
            <person name="Lucas S."/>
            <person name="Pitluck S."/>
            <person name="Woyke T."/>
            <person name="Stein L."/>
            <person name="Murrell J.C."/>
        </authorList>
    </citation>
    <scope>NUCLEOTIDE SEQUENCE [LARGE SCALE GENOMIC DNA]</scope>
    <source>
        <strain evidence="1 2">MC09</strain>
    </source>
</reference>
<evidence type="ECO:0000313" key="2">
    <source>
        <dbReference type="Proteomes" id="UP000008888"/>
    </source>
</evidence>
<dbReference type="STRING" id="857087.Metme_2339"/>
<protein>
    <submittedName>
        <fullName evidence="1">Uncharacterized protein</fullName>
    </submittedName>
</protein>
<reference key="2">
    <citation type="submission" date="2011-05" db="EMBL/GenBank/DDBJ databases">
        <title>Complete genome sequence of the aerobic marine methanotroph Methylomonas methanica MC09.</title>
        <authorList>
            <person name="Boden R."/>
            <person name="Cunliffe M."/>
            <person name="Scanlan J."/>
            <person name="Moussard H."/>
            <person name="Kits K.D."/>
            <person name="Klotz M."/>
            <person name="Jetten M."/>
            <person name="Vuilleumier S."/>
            <person name="Han J."/>
            <person name="Peters L."/>
            <person name="Mikhailova N."/>
            <person name="Teshima H."/>
            <person name="Tapia R."/>
            <person name="Kyrpides N."/>
            <person name="Ivanova N."/>
            <person name="Pagani I."/>
            <person name="Cheng J.-F."/>
            <person name="Goodwin L."/>
            <person name="Han C."/>
            <person name="Hauser L."/>
            <person name="Land M."/>
            <person name="Lapidus A."/>
            <person name="Lucas S."/>
            <person name="Pitluck S."/>
            <person name="Woyke T."/>
            <person name="Stein L.Y."/>
            <person name="Murrell C."/>
        </authorList>
    </citation>
    <scope>NUCLEOTIDE SEQUENCE</scope>
    <source>
        <strain>MC09</strain>
    </source>
</reference>